<reference evidence="1" key="1">
    <citation type="submission" date="2018-03" db="EMBL/GenBank/DDBJ databases">
        <title>Cross-interface Injection: A General Nanoliter Liquid Handling Method Applied to Single Cells Genome Amplification Automated Nanoliter Liquid Handling Applied to Single Cell Multiple Displacement Amplification.</title>
        <authorList>
            <person name="Yun J."/>
            <person name="Xu P."/>
            <person name="Xu J."/>
            <person name="Dai X."/>
            <person name="Wang Y."/>
            <person name="Zheng X."/>
            <person name="Cao C."/>
            <person name="Yi Q."/>
            <person name="Zhu Y."/>
            <person name="Wang L."/>
            <person name="Dong Z."/>
            <person name="Huang Y."/>
            <person name="Huang L."/>
            <person name="Du W."/>
        </authorList>
    </citation>
    <scope>NUCLEOTIDE SEQUENCE [LARGE SCALE GENOMIC DNA]</scope>
    <source>
        <strain evidence="1">Z-D3-2</strain>
    </source>
</reference>
<comment type="caution">
    <text evidence="1">The sequence shown here is derived from an EMBL/GenBank/DDBJ whole genome shotgun (WGS) entry which is preliminary data.</text>
</comment>
<protein>
    <recommendedName>
        <fullName evidence="2">RCK N-terminal domain-containing protein</fullName>
    </recommendedName>
</protein>
<dbReference type="EMBL" id="PYVN01000046">
    <property type="protein sequence ID" value="PTB86036.1"/>
    <property type="molecule type" value="Genomic_DNA"/>
</dbReference>
<dbReference type="Gene3D" id="3.40.50.2300">
    <property type="match status" value="1"/>
</dbReference>
<organism evidence="1">
    <name type="scientific">Pseudidiomarina aestuarii</name>
    <dbReference type="NCBI Taxonomy" id="624146"/>
    <lineage>
        <taxon>Bacteria</taxon>
        <taxon>Pseudomonadati</taxon>
        <taxon>Pseudomonadota</taxon>
        <taxon>Gammaproteobacteria</taxon>
        <taxon>Alteromonadales</taxon>
        <taxon>Idiomarinaceae</taxon>
        <taxon>Pseudidiomarina</taxon>
    </lineage>
</organism>
<proteinExistence type="predicted"/>
<evidence type="ECO:0000313" key="1">
    <source>
        <dbReference type="EMBL" id="PTB86036.1"/>
    </source>
</evidence>
<dbReference type="AlphaFoldDB" id="A0A2T4CWV2"/>
<accession>A0A2T4CWV2</accession>
<gene>
    <name evidence="1" type="ORF">C9940_04035</name>
</gene>
<name>A0A2T4CWV2_9GAMM</name>
<evidence type="ECO:0008006" key="2">
    <source>
        <dbReference type="Google" id="ProtNLM"/>
    </source>
</evidence>
<sequence>MINVVLIGRTIASLINLAEHDDLKITVIDPETVDTAVLAIIAAEADITVLEQNNERINADILCLVLATNYEHNQTLIMSDKTPDFNQLKATGFRARGYITPSQHDKLVKAIRAVHDGEAWLPRRLVADMLNHFAAGDMGQ</sequence>